<evidence type="ECO:0000313" key="3">
    <source>
        <dbReference type="EMBL" id="KAF2076451.1"/>
    </source>
</evidence>
<keyword evidence="2" id="KW-0732">Signal</keyword>
<evidence type="ECO:0000313" key="4">
    <source>
        <dbReference type="Proteomes" id="UP000695562"/>
    </source>
</evidence>
<feature type="compositionally biased region" description="Polar residues" evidence="1">
    <location>
        <begin position="105"/>
        <end position="118"/>
    </location>
</feature>
<comment type="caution">
    <text evidence="3">The sequence shown here is derived from an EMBL/GenBank/DDBJ whole genome shotgun (WGS) entry which is preliminary data.</text>
</comment>
<protein>
    <recommendedName>
        <fullName evidence="5">Serum amyloid A protein</fullName>
    </recommendedName>
</protein>
<name>A0A8J4Q848_9MYCE</name>
<reference evidence="3" key="1">
    <citation type="submission" date="2020-01" db="EMBL/GenBank/DDBJ databases">
        <title>Development of genomics and gene disruption for Polysphondylium violaceum indicates a role for the polyketide synthase stlB in stalk morphogenesis.</title>
        <authorList>
            <person name="Narita B."/>
            <person name="Kawabe Y."/>
            <person name="Kin K."/>
            <person name="Saito T."/>
            <person name="Gibbs R."/>
            <person name="Kuspa A."/>
            <person name="Muzny D."/>
            <person name="Queller D."/>
            <person name="Richards S."/>
            <person name="Strassman J."/>
            <person name="Sucgang R."/>
            <person name="Worley K."/>
            <person name="Schaap P."/>
        </authorList>
    </citation>
    <scope>NUCLEOTIDE SEQUENCE</scope>
    <source>
        <strain evidence="3">QSvi11</strain>
    </source>
</reference>
<feature type="region of interest" description="Disordered" evidence="1">
    <location>
        <begin position="101"/>
        <end position="124"/>
    </location>
</feature>
<evidence type="ECO:0008006" key="5">
    <source>
        <dbReference type="Google" id="ProtNLM"/>
    </source>
</evidence>
<feature type="chain" id="PRO_5035261156" description="Serum amyloid A protein" evidence="2">
    <location>
        <begin position="19"/>
        <end position="124"/>
    </location>
</feature>
<feature type="signal peptide" evidence="2">
    <location>
        <begin position="1"/>
        <end position="18"/>
    </location>
</feature>
<evidence type="ECO:0000256" key="1">
    <source>
        <dbReference type="SAM" id="MobiDB-lite"/>
    </source>
</evidence>
<dbReference type="EMBL" id="AJWJ01000060">
    <property type="protein sequence ID" value="KAF2076451.1"/>
    <property type="molecule type" value="Genomic_DNA"/>
</dbReference>
<evidence type="ECO:0000256" key="2">
    <source>
        <dbReference type="SAM" id="SignalP"/>
    </source>
</evidence>
<sequence length="124" mass="13843">MKIISIVLLLLISTQVFAYKKMSQDRVLHDSQVAGGENLRSVDRWASEKFGGYRTGGTGVYANYIEPSLHAMEHTRRAVFNNNGEEWKRAKDEMRSVGNGGLNAMAQNQFSGGPNYQAGTYKRP</sequence>
<proteinExistence type="predicted"/>
<dbReference type="Proteomes" id="UP000695562">
    <property type="component" value="Unassembled WGS sequence"/>
</dbReference>
<accession>A0A8J4Q848</accession>
<keyword evidence="4" id="KW-1185">Reference proteome</keyword>
<gene>
    <name evidence="3" type="ORF">CYY_002254</name>
</gene>
<organism evidence="3 4">
    <name type="scientific">Polysphondylium violaceum</name>
    <dbReference type="NCBI Taxonomy" id="133409"/>
    <lineage>
        <taxon>Eukaryota</taxon>
        <taxon>Amoebozoa</taxon>
        <taxon>Evosea</taxon>
        <taxon>Eumycetozoa</taxon>
        <taxon>Dictyostelia</taxon>
        <taxon>Dictyosteliales</taxon>
        <taxon>Dictyosteliaceae</taxon>
        <taxon>Polysphondylium</taxon>
    </lineage>
</organism>
<dbReference type="AlphaFoldDB" id="A0A8J4Q848"/>